<dbReference type="EMBL" id="BK016182">
    <property type="protein sequence ID" value="DAG00637.1"/>
    <property type="molecule type" value="Genomic_DNA"/>
</dbReference>
<name>A0A8S5V1N7_9CAUD</name>
<accession>A0A8S5V1N7</accession>
<proteinExistence type="predicted"/>
<evidence type="ECO:0000313" key="1">
    <source>
        <dbReference type="EMBL" id="DAG00637.1"/>
    </source>
</evidence>
<protein>
    <submittedName>
        <fullName evidence="1">Uncharacterized protein</fullName>
    </submittedName>
</protein>
<organism evidence="1">
    <name type="scientific">Myoviridae sp. ctJ2i1</name>
    <dbReference type="NCBI Taxonomy" id="2825079"/>
    <lineage>
        <taxon>Viruses</taxon>
        <taxon>Duplodnaviria</taxon>
        <taxon>Heunggongvirae</taxon>
        <taxon>Uroviricota</taxon>
        <taxon>Caudoviricetes</taxon>
    </lineage>
</organism>
<sequence>MSLAYRSKAVGFKPYAVEADLGRLKRIRIS</sequence>
<reference evidence="1" key="1">
    <citation type="journal article" date="2021" name="Proc. Natl. Acad. Sci. U.S.A.">
        <title>A Catalog of Tens of Thousands of Viruses from Human Metagenomes Reveals Hidden Associations with Chronic Diseases.</title>
        <authorList>
            <person name="Tisza M.J."/>
            <person name="Buck C.B."/>
        </authorList>
    </citation>
    <scope>NUCLEOTIDE SEQUENCE</scope>
    <source>
        <strain evidence="1">CtJ2i1</strain>
    </source>
</reference>